<evidence type="ECO:0000313" key="3">
    <source>
        <dbReference type="EMBL" id="AJP06295.1"/>
    </source>
</evidence>
<dbReference type="Pfam" id="PF02704">
    <property type="entry name" value="GASA"/>
    <property type="match status" value="1"/>
</dbReference>
<evidence type="ECO:0000256" key="1">
    <source>
        <dbReference type="ARBA" id="ARBA00010582"/>
    </source>
</evidence>
<keyword evidence="2" id="KW-0732">Signal</keyword>
<dbReference type="PANTHER" id="PTHR23201:SF12">
    <property type="entry name" value="OS05G0432200 PROTEIN"/>
    <property type="match status" value="1"/>
</dbReference>
<dbReference type="AlphaFoldDB" id="A0A0K0M6X9"/>
<dbReference type="PANTHER" id="PTHR23201">
    <property type="entry name" value="EXTENSIN, PROLINE-RICH PROTEIN"/>
    <property type="match status" value="1"/>
</dbReference>
<feature type="signal peptide" evidence="2">
    <location>
        <begin position="1"/>
        <end position="20"/>
    </location>
</feature>
<dbReference type="InterPro" id="IPR003854">
    <property type="entry name" value="GASA"/>
</dbReference>
<evidence type="ECO:0000256" key="2">
    <source>
        <dbReference type="SAM" id="SignalP"/>
    </source>
</evidence>
<organism evidence="3">
    <name type="scientific">Pinus tabuliformis</name>
    <name type="common">Chinese red pine</name>
    <name type="synonym">Pinus leucosperma</name>
    <dbReference type="NCBI Taxonomy" id="88731"/>
    <lineage>
        <taxon>Eukaryota</taxon>
        <taxon>Viridiplantae</taxon>
        <taxon>Streptophyta</taxon>
        <taxon>Embryophyta</taxon>
        <taxon>Tracheophyta</taxon>
        <taxon>Spermatophyta</taxon>
        <taxon>Pinopsida</taxon>
        <taxon>Pinidae</taxon>
        <taxon>Conifers I</taxon>
        <taxon>Pinales</taxon>
        <taxon>Pinaceae</taxon>
        <taxon>Pinus</taxon>
        <taxon>Pinus subgen. Pinus</taxon>
    </lineage>
</organism>
<name>A0A0K0M6X9_PINTB</name>
<accession>A0A0K0M6X9</accession>
<sequence>MASASRLFVIYFVTILVVQSYVQIAEIGASTAVALQESEINRRVPKTIDCNAACERRCAKASRHKMCLRACGTCCARCNCVPPGTSGNEDTCPCYATITTHGQRHKCP</sequence>
<proteinExistence type="evidence at transcript level"/>
<comment type="similarity">
    <text evidence="1">Belongs to the GASA family.</text>
</comment>
<dbReference type="EMBL" id="KJ711050">
    <property type="protein sequence ID" value="AJP06295.1"/>
    <property type="molecule type" value="mRNA"/>
</dbReference>
<feature type="chain" id="PRO_5005451185" evidence="2">
    <location>
        <begin position="21"/>
        <end position="108"/>
    </location>
</feature>
<protein>
    <submittedName>
        <fullName evidence="3">GASA2</fullName>
    </submittedName>
</protein>
<reference evidence="3" key="1">
    <citation type="submission" date="2014-04" db="EMBL/GenBank/DDBJ databases">
        <title>The genes involved in the male and female cone development in Pinus tabuliformis.</title>
        <authorList>
            <person name="Niu S."/>
            <person name="Li W."/>
            <person name="Chen X."/>
        </authorList>
    </citation>
    <scope>NUCLEOTIDE SEQUENCE</scope>
</reference>